<dbReference type="SUPFAM" id="SSF52507">
    <property type="entry name" value="Homo-oligomeric flavin-containing Cys decarboxylases, HFCD"/>
    <property type="match status" value="1"/>
</dbReference>
<keyword evidence="8" id="KW-1185">Reference proteome</keyword>
<keyword evidence="1 5" id="KW-0637">Prenyltransferase</keyword>
<feature type="binding site" evidence="5">
    <location>
        <position position="177"/>
    </location>
    <ligand>
        <name>dimethylallyl phosphate</name>
        <dbReference type="ChEBI" id="CHEBI:88052"/>
    </ligand>
</feature>
<keyword evidence="3 5" id="KW-0288">FMN</keyword>
<gene>
    <name evidence="5" type="primary">ubiX</name>
    <name evidence="7" type="ORF">EXM22_00940</name>
</gene>
<dbReference type="InterPro" id="IPR036551">
    <property type="entry name" value="Flavin_trans-like"/>
</dbReference>
<comment type="catalytic activity">
    <reaction evidence="5">
        <text>dimethylallyl phosphate + FMNH2 = prenylated FMNH2 + phosphate</text>
        <dbReference type="Rhea" id="RHEA:37743"/>
        <dbReference type="ChEBI" id="CHEBI:43474"/>
        <dbReference type="ChEBI" id="CHEBI:57618"/>
        <dbReference type="ChEBI" id="CHEBI:87467"/>
        <dbReference type="ChEBI" id="CHEBI:88052"/>
        <dbReference type="EC" id="2.5.1.129"/>
    </reaction>
</comment>
<evidence type="ECO:0000259" key="6">
    <source>
        <dbReference type="Pfam" id="PF02441"/>
    </source>
</evidence>
<dbReference type="InterPro" id="IPR004507">
    <property type="entry name" value="UbiX-like"/>
</dbReference>
<evidence type="ECO:0000256" key="1">
    <source>
        <dbReference type="ARBA" id="ARBA00022602"/>
    </source>
</evidence>
<dbReference type="RefSeq" id="WP_149484705.1">
    <property type="nucleotide sequence ID" value="NZ_CP036150.1"/>
</dbReference>
<feature type="binding site" evidence="5">
    <location>
        <position position="40"/>
    </location>
    <ligand>
        <name>FMN</name>
        <dbReference type="ChEBI" id="CHEBI:58210"/>
    </ligand>
</feature>
<evidence type="ECO:0000256" key="3">
    <source>
        <dbReference type="ARBA" id="ARBA00022643"/>
    </source>
</evidence>
<dbReference type="Proteomes" id="UP000324209">
    <property type="component" value="Chromosome"/>
</dbReference>
<dbReference type="InterPro" id="IPR003382">
    <property type="entry name" value="Flavoprotein"/>
</dbReference>
<dbReference type="Pfam" id="PF02441">
    <property type="entry name" value="Flavoprotein"/>
    <property type="match status" value="1"/>
</dbReference>
<evidence type="ECO:0000256" key="4">
    <source>
        <dbReference type="ARBA" id="ARBA00022679"/>
    </source>
</evidence>
<dbReference type="OrthoDB" id="9781577at2"/>
<dbReference type="NCBIfam" id="NF004685">
    <property type="entry name" value="PRK06029.1"/>
    <property type="match status" value="1"/>
</dbReference>
<keyword evidence="4 5" id="KW-0808">Transferase</keyword>
<comment type="function">
    <text evidence="5">Flavin prenyltransferase that catalyzes the synthesis of the prenylated FMN cofactor (prenyl-FMN) for 4-hydroxy-3-polyprenylbenzoic acid decarboxylase UbiD. The prenyltransferase is metal-independent and links a dimethylallyl moiety from dimethylallyl monophosphate (DMAP) to the flavin N5 and C6 atoms of FMN.</text>
</comment>
<evidence type="ECO:0000313" key="7">
    <source>
        <dbReference type="EMBL" id="QEN06622.1"/>
    </source>
</evidence>
<protein>
    <recommendedName>
        <fullName evidence="5">Flavin prenyltransferase UbiX</fullName>
        <ecNumber evidence="5">2.5.1.129</ecNumber>
    </recommendedName>
</protein>
<evidence type="ECO:0000313" key="8">
    <source>
        <dbReference type="Proteomes" id="UP000324209"/>
    </source>
</evidence>
<organism evidence="7 8">
    <name type="scientific">Oceanispirochaeta crateris</name>
    <dbReference type="NCBI Taxonomy" id="2518645"/>
    <lineage>
        <taxon>Bacteria</taxon>
        <taxon>Pseudomonadati</taxon>
        <taxon>Spirochaetota</taxon>
        <taxon>Spirochaetia</taxon>
        <taxon>Spirochaetales</taxon>
        <taxon>Spirochaetaceae</taxon>
        <taxon>Oceanispirochaeta</taxon>
    </lineage>
</organism>
<feature type="binding site" evidence="5">
    <location>
        <begin position="96"/>
        <end position="99"/>
    </location>
    <ligand>
        <name>FMN</name>
        <dbReference type="ChEBI" id="CHEBI:58210"/>
    </ligand>
</feature>
<evidence type="ECO:0000256" key="5">
    <source>
        <dbReference type="HAMAP-Rule" id="MF_01984"/>
    </source>
</evidence>
<keyword evidence="2 5" id="KW-0285">Flavoprotein</keyword>
<dbReference type="EC" id="2.5.1.129" evidence="5"/>
<dbReference type="AlphaFoldDB" id="A0A5C1QKF9"/>
<feature type="binding site" evidence="5">
    <location>
        <position position="131"/>
    </location>
    <ligand>
        <name>FMN</name>
        <dbReference type="ChEBI" id="CHEBI:58210"/>
    </ligand>
</feature>
<name>A0A5C1QKF9_9SPIO</name>
<comment type="caution">
    <text evidence="5">Lacks conserved residue(s) required for the propagation of feature annotation.</text>
</comment>
<proteinExistence type="inferred from homology"/>
<accession>A0A5C1QKF9</accession>
<dbReference type="HAMAP" id="MF_01984">
    <property type="entry name" value="ubiX_pad"/>
    <property type="match status" value="1"/>
</dbReference>
<dbReference type="NCBIfam" id="TIGR00421">
    <property type="entry name" value="ubiX_pad"/>
    <property type="match status" value="1"/>
</dbReference>
<sequence length="201" mass="21565">MVSDSTPLILAVTGASGSFYAKALAEKIIKRGLSLHLLISRTAPEVFQKETGSSMDQWLEELSSTGMVTLESLGNLGASISSGSYLTRGMIIAPCSMGTLGRIAAGISGNLIERAADVCLKERRRLVLLTRESPLSAIHLENMLRLTHAGGVIMPPVPAFYTLPKNLSDIVDYTAERVMDMMGLPSEDIPRWSPGGDSEND</sequence>
<feature type="binding site" evidence="5">
    <location>
        <position position="161"/>
    </location>
    <ligand>
        <name>dimethylallyl phosphate</name>
        <dbReference type="ChEBI" id="CHEBI:88052"/>
    </ligand>
</feature>
<comment type="similarity">
    <text evidence="5">Belongs to the UbiX/PAD1 family.</text>
</comment>
<dbReference type="EMBL" id="CP036150">
    <property type="protein sequence ID" value="QEN06622.1"/>
    <property type="molecule type" value="Genomic_DNA"/>
</dbReference>
<feature type="binding site" evidence="5">
    <location>
        <begin position="14"/>
        <end position="16"/>
    </location>
    <ligand>
        <name>FMN</name>
        <dbReference type="ChEBI" id="CHEBI:58210"/>
    </ligand>
</feature>
<feature type="domain" description="Flavoprotein" evidence="6">
    <location>
        <begin position="8"/>
        <end position="180"/>
    </location>
</feature>
<dbReference type="GO" id="GO:0106141">
    <property type="term" value="F:flavin prenyltransferase activity"/>
    <property type="evidence" value="ECO:0007669"/>
    <property type="project" value="UniProtKB-EC"/>
</dbReference>
<evidence type="ECO:0000256" key="2">
    <source>
        <dbReference type="ARBA" id="ARBA00022630"/>
    </source>
</evidence>
<reference evidence="7 8" key="1">
    <citation type="submission" date="2019-02" db="EMBL/GenBank/DDBJ databases">
        <title>Complete Genome Sequence and Methylome Analysis of free living Spirochaetas.</title>
        <authorList>
            <person name="Fomenkov A."/>
            <person name="Dubinina G."/>
            <person name="Leshcheva N."/>
            <person name="Mikheeva N."/>
            <person name="Grabovich M."/>
            <person name="Vincze T."/>
            <person name="Roberts R.J."/>
        </authorList>
    </citation>
    <scope>NUCLEOTIDE SEQUENCE [LARGE SCALE GENOMIC DNA]</scope>
    <source>
        <strain evidence="7 8">K2</strain>
    </source>
</reference>
<dbReference type="KEGG" id="ock:EXM22_00940"/>
<dbReference type="Gene3D" id="3.40.50.1950">
    <property type="entry name" value="Flavin prenyltransferase-like"/>
    <property type="match status" value="1"/>
</dbReference>